<sequence>MESIPEMTPGVCDIARLSVDGLCPSLEMEKEQEQAWESPSDRPAPIRGMYRQSSAHAEPRQFAKRQSSVDVVKDWWRRRSSSIKYDMENGRKMTWVEAYTGRIAKPAHAYLRWNLVFTFIILLMLTSAFWLPFIPVVGSASLEICLAVLVILHLLWLAGMINAMRYTHRLIKHKKRRAQRDVEAPKKDHLRHLVGICLYKEPIQLMIDTVESIAVQPMAKEKISVVVGMEAGTPDRVEKELELMRVFAKRFDRFMVTTHPKGLPGDIAGKCSNINYAMRTAVKVLREDKNYPQFDKGEPTQLLITTGDCDSIFGEGYFEALEEDYEKTPEQRRDHTVWQSPLFYAINLHNSPFFVRVTGLLRAFFMMGYLIPWNINTMSIFSLTLELYEAGGYTHPGYQMEDIIALIRWSLAVRRQCTIKVIPVATLSGPTSGHSYVNEWYEWARQIRRWTIGAAEVFHYFAVKARSLPFFSALGFSAKFIFYYGFLLCIGQIYGILAPIVTSLMMPLSMNGSSDGLLVSSQLFTYITLGFLGLSYLEMAGVFIVNRVAQQTFPGGRRDDTPLWRSFFHWIGSVPTILMYCLVELFAFLEVTVRGKSVCSHSASKKDQLVAQPNLNKVYPI</sequence>
<proteinExistence type="predicted"/>
<evidence type="ECO:0000313" key="2">
    <source>
        <dbReference type="EnsemblMetazoa" id="PPA47035.1"/>
    </source>
</evidence>
<feature type="transmembrane region" description="Helical" evidence="1">
    <location>
        <begin position="115"/>
        <end position="134"/>
    </location>
</feature>
<dbReference type="PANTHER" id="PTHR36851">
    <property type="entry name" value="UNNAMED PRODUCT"/>
    <property type="match status" value="1"/>
</dbReference>
<keyword evidence="3" id="KW-1185">Reference proteome</keyword>
<dbReference type="SUPFAM" id="SSF53448">
    <property type="entry name" value="Nucleotide-diphospho-sugar transferases"/>
    <property type="match status" value="1"/>
</dbReference>
<protein>
    <recommendedName>
        <fullName evidence="4">Glycosyltransferase 2-like domain-containing protein</fullName>
    </recommendedName>
</protein>
<keyword evidence="1" id="KW-1133">Transmembrane helix</keyword>
<dbReference type="PANTHER" id="PTHR36851:SF1">
    <property type="entry name" value="GLYCO_TRANS_2-LIKE DOMAIN-CONTAINING PROTEIN"/>
    <property type="match status" value="1"/>
</dbReference>
<organism evidence="2 3">
    <name type="scientific">Pristionchus pacificus</name>
    <name type="common">Parasitic nematode worm</name>
    <dbReference type="NCBI Taxonomy" id="54126"/>
    <lineage>
        <taxon>Eukaryota</taxon>
        <taxon>Metazoa</taxon>
        <taxon>Ecdysozoa</taxon>
        <taxon>Nematoda</taxon>
        <taxon>Chromadorea</taxon>
        <taxon>Rhabditida</taxon>
        <taxon>Rhabditina</taxon>
        <taxon>Diplogasteromorpha</taxon>
        <taxon>Diplogasteroidea</taxon>
        <taxon>Neodiplogasteridae</taxon>
        <taxon>Pristionchus</taxon>
    </lineage>
</organism>
<dbReference type="InterPro" id="IPR029044">
    <property type="entry name" value="Nucleotide-diphossugar_trans"/>
</dbReference>
<accession>A0A8R1Z8E6</accession>
<dbReference type="Proteomes" id="UP000005239">
    <property type="component" value="Unassembled WGS sequence"/>
</dbReference>
<keyword evidence="1" id="KW-0472">Membrane</keyword>
<feature type="transmembrane region" description="Helical" evidence="1">
    <location>
        <begin position="567"/>
        <end position="589"/>
    </location>
</feature>
<feature type="transmembrane region" description="Helical" evidence="1">
    <location>
        <begin position="146"/>
        <end position="167"/>
    </location>
</feature>
<dbReference type="AlphaFoldDB" id="A0A8R1Z8E6"/>
<gene>
    <name evidence="2" type="primary">WBGene00304888</name>
</gene>
<feature type="transmembrane region" description="Helical" evidence="1">
    <location>
        <begin position="524"/>
        <end position="546"/>
    </location>
</feature>
<evidence type="ECO:0000256" key="1">
    <source>
        <dbReference type="SAM" id="Phobius"/>
    </source>
</evidence>
<dbReference type="EnsemblMetazoa" id="PPA47035.1">
    <property type="protein sequence ID" value="PPA47035.1"/>
    <property type="gene ID" value="WBGene00304888"/>
</dbReference>
<evidence type="ECO:0000313" key="3">
    <source>
        <dbReference type="Proteomes" id="UP000005239"/>
    </source>
</evidence>
<evidence type="ECO:0008006" key="4">
    <source>
        <dbReference type="Google" id="ProtNLM"/>
    </source>
</evidence>
<feature type="transmembrane region" description="Helical" evidence="1">
    <location>
        <begin position="481"/>
        <end position="504"/>
    </location>
</feature>
<keyword evidence="1" id="KW-0812">Transmembrane</keyword>
<name>A0A8R1Z8E6_PRIPA</name>
<reference evidence="2" key="2">
    <citation type="submission" date="2022-06" db="UniProtKB">
        <authorList>
            <consortium name="EnsemblMetazoa"/>
        </authorList>
    </citation>
    <scope>IDENTIFICATION</scope>
    <source>
        <strain evidence="2">PS312</strain>
    </source>
</reference>
<reference evidence="3" key="1">
    <citation type="journal article" date="2008" name="Nat. Genet.">
        <title>The Pristionchus pacificus genome provides a unique perspective on nematode lifestyle and parasitism.</title>
        <authorList>
            <person name="Dieterich C."/>
            <person name="Clifton S.W."/>
            <person name="Schuster L.N."/>
            <person name="Chinwalla A."/>
            <person name="Delehaunty K."/>
            <person name="Dinkelacker I."/>
            <person name="Fulton L."/>
            <person name="Fulton R."/>
            <person name="Godfrey J."/>
            <person name="Minx P."/>
            <person name="Mitreva M."/>
            <person name="Roeseler W."/>
            <person name="Tian H."/>
            <person name="Witte H."/>
            <person name="Yang S.P."/>
            <person name="Wilson R.K."/>
            <person name="Sommer R.J."/>
        </authorList>
    </citation>
    <scope>NUCLEOTIDE SEQUENCE [LARGE SCALE GENOMIC DNA]</scope>
    <source>
        <strain evidence="3">PS312</strain>
    </source>
</reference>